<sequence length="222" mass="23796">MLQPPLRSDRKPAAGARNHSSLAALGAIALLATSACGTQTEPAVTVEPLFKEAFQKTNGRSCATCHVPEDDFTLTPDHVARLLATNPDDPLFAAIDADDPTAETLTFEHLKKGLVRVWLTLPANMDVIDDAGNVTTPPDRKIFVWRGVPSIADSVLTPPINWTDARRPSNRRRKAPSRGTAEEARRARPSSRGSPSSSAASSRRTARARSPTSSRAGSHSTT</sequence>
<accession>A0A9X3IYB5</accession>
<evidence type="ECO:0008006" key="4">
    <source>
        <dbReference type="Google" id="ProtNLM"/>
    </source>
</evidence>
<feature type="compositionally biased region" description="Low complexity" evidence="1">
    <location>
        <begin position="190"/>
        <end position="222"/>
    </location>
</feature>
<keyword evidence="3" id="KW-1185">Reference proteome</keyword>
<dbReference type="EMBL" id="JAPNKE010000002">
    <property type="protein sequence ID" value="MCY1009357.1"/>
    <property type="molecule type" value="Genomic_DNA"/>
</dbReference>
<dbReference type="RefSeq" id="WP_267772021.1">
    <property type="nucleotide sequence ID" value="NZ_JAPNKE010000002.1"/>
</dbReference>
<evidence type="ECO:0000256" key="1">
    <source>
        <dbReference type="SAM" id="MobiDB-lite"/>
    </source>
</evidence>
<feature type="region of interest" description="Disordered" evidence="1">
    <location>
        <begin position="156"/>
        <end position="222"/>
    </location>
</feature>
<evidence type="ECO:0000313" key="2">
    <source>
        <dbReference type="EMBL" id="MCY1009357.1"/>
    </source>
</evidence>
<evidence type="ECO:0000313" key="3">
    <source>
        <dbReference type="Proteomes" id="UP001150924"/>
    </source>
</evidence>
<gene>
    <name evidence="2" type="ORF">OV079_28090</name>
</gene>
<dbReference type="AlphaFoldDB" id="A0A9X3IYB5"/>
<proteinExistence type="predicted"/>
<organism evidence="2 3">
    <name type="scientific">Nannocystis pusilla</name>
    <dbReference type="NCBI Taxonomy" id="889268"/>
    <lineage>
        <taxon>Bacteria</taxon>
        <taxon>Pseudomonadati</taxon>
        <taxon>Myxococcota</taxon>
        <taxon>Polyangia</taxon>
        <taxon>Nannocystales</taxon>
        <taxon>Nannocystaceae</taxon>
        <taxon>Nannocystis</taxon>
    </lineage>
</organism>
<comment type="caution">
    <text evidence="2">The sequence shown here is derived from an EMBL/GenBank/DDBJ whole genome shotgun (WGS) entry which is preliminary data.</text>
</comment>
<reference evidence="2" key="1">
    <citation type="submission" date="2022-11" db="EMBL/GenBank/DDBJ databases">
        <title>Minimal conservation of predation-associated metabolite biosynthetic gene clusters underscores biosynthetic potential of Myxococcota including descriptions for ten novel species: Archangium lansinium sp. nov., Myxococcus landrumus sp. nov., Nannocystis bai.</title>
        <authorList>
            <person name="Ahearne A."/>
            <person name="Stevens C."/>
            <person name="Phillips K."/>
        </authorList>
    </citation>
    <scope>NUCLEOTIDE SEQUENCE</scope>
    <source>
        <strain evidence="2">Na p29</strain>
    </source>
</reference>
<name>A0A9X3IYB5_9BACT</name>
<dbReference type="Proteomes" id="UP001150924">
    <property type="component" value="Unassembled WGS sequence"/>
</dbReference>
<protein>
    <recommendedName>
        <fullName evidence="4">Cytochrome c domain-containing protein</fullName>
    </recommendedName>
</protein>